<keyword evidence="3 5" id="KW-0371">Homeobox</keyword>
<dbReference type="RefSeq" id="XP_029712798.2">
    <property type="nucleotide sequence ID" value="XM_029856938.2"/>
</dbReference>
<protein>
    <submittedName>
        <fullName evidence="11">Uncharacterized protein</fullName>
    </submittedName>
</protein>
<dbReference type="SMART" id="SM00558">
    <property type="entry name" value="JmjC"/>
    <property type="match status" value="1"/>
</dbReference>
<feature type="compositionally biased region" description="Basic and acidic residues" evidence="7">
    <location>
        <begin position="1121"/>
        <end position="1134"/>
    </location>
</feature>
<feature type="domain" description="Homeobox" evidence="8">
    <location>
        <begin position="823"/>
        <end position="883"/>
    </location>
</feature>
<dbReference type="PROSITE" id="PS51183">
    <property type="entry name" value="JMJN"/>
    <property type="match status" value="1"/>
</dbReference>
<dbReference type="InterPro" id="IPR003347">
    <property type="entry name" value="JmjC_dom"/>
</dbReference>
<reference evidence="12" key="1">
    <citation type="journal article" date="2015" name="Proc. Natl. Acad. Sci. U.S.A.">
        <title>Genome sequence of the Asian Tiger mosquito, Aedes albopictus, reveals insights into its biology, genetics, and evolution.</title>
        <authorList>
            <person name="Chen X.G."/>
            <person name="Jiang X."/>
            <person name="Gu J."/>
            <person name="Xu M."/>
            <person name="Wu Y."/>
            <person name="Deng Y."/>
            <person name="Zhang C."/>
            <person name="Bonizzoni M."/>
            <person name="Dermauw W."/>
            <person name="Vontas J."/>
            <person name="Armbruster P."/>
            <person name="Huang X."/>
            <person name="Yang Y."/>
            <person name="Zhang H."/>
            <person name="He W."/>
            <person name="Peng H."/>
            <person name="Liu Y."/>
            <person name="Wu K."/>
            <person name="Chen J."/>
            <person name="Lirakis M."/>
            <person name="Topalis P."/>
            <person name="Van Leeuwen T."/>
            <person name="Hall A.B."/>
            <person name="Jiang X."/>
            <person name="Thorpe C."/>
            <person name="Mueller R.L."/>
            <person name="Sun C."/>
            <person name="Waterhouse R.M."/>
            <person name="Yan G."/>
            <person name="Tu Z.J."/>
            <person name="Fang X."/>
            <person name="James A.A."/>
        </authorList>
    </citation>
    <scope>NUCLEOTIDE SEQUENCE [LARGE SCALE GENOMIC DNA]</scope>
    <source>
        <strain evidence="12">Foshan</strain>
    </source>
</reference>
<feature type="compositionally biased region" description="Low complexity" evidence="7">
    <location>
        <begin position="1107"/>
        <end position="1118"/>
    </location>
</feature>
<accession>A0ABM2A086</accession>
<evidence type="ECO:0000256" key="2">
    <source>
        <dbReference type="ARBA" id="ARBA00023125"/>
    </source>
</evidence>
<keyword evidence="4 5" id="KW-0539">Nucleus</keyword>
<dbReference type="PROSITE" id="PS50071">
    <property type="entry name" value="HOMEOBOX_2"/>
    <property type="match status" value="2"/>
</dbReference>
<feature type="region of interest" description="Disordered" evidence="7">
    <location>
        <begin position="767"/>
        <end position="796"/>
    </location>
</feature>
<comment type="subcellular location">
    <subcellularLocation>
        <location evidence="1 5 6">Nucleus</location>
    </subcellularLocation>
</comment>
<feature type="compositionally biased region" description="Polar residues" evidence="7">
    <location>
        <begin position="1321"/>
        <end position="1337"/>
    </location>
</feature>
<feature type="compositionally biased region" description="Polar residues" evidence="7">
    <location>
        <begin position="1037"/>
        <end position="1051"/>
    </location>
</feature>
<feature type="compositionally biased region" description="Basic and acidic residues" evidence="7">
    <location>
        <begin position="1338"/>
        <end position="1353"/>
    </location>
</feature>
<evidence type="ECO:0000256" key="7">
    <source>
        <dbReference type="SAM" id="MobiDB-lite"/>
    </source>
</evidence>
<dbReference type="SMART" id="SM00389">
    <property type="entry name" value="HOX"/>
    <property type="match status" value="2"/>
</dbReference>
<feature type="compositionally biased region" description="Basic and acidic residues" evidence="7">
    <location>
        <begin position="1463"/>
        <end position="1479"/>
    </location>
</feature>
<dbReference type="CDD" id="cd00086">
    <property type="entry name" value="homeodomain"/>
    <property type="match status" value="2"/>
</dbReference>
<feature type="domain" description="JmjC" evidence="10">
    <location>
        <begin position="136"/>
        <end position="302"/>
    </location>
</feature>
<dbReference type="PANTHER" id="PTHR10694">
    <property type="entry name" value="LYSINE-SPECIFIC DEMETHYLASE"/>
    <property type="match status" value="1"/>
</dbReference>
<evidence type="ECO:0000256" key="3">
    <source>
        <dbReference type="ARBA" id="ARBA00023155"/>
    </source>
</evidence>
<dbReference type="SMART" id="SM00545">
    <property type="entry name" value="JmjN"/>
    <property type="match status" value="1"/>
</dbReference>
<proteinExistence type="predicted"/>
<dbReference type="PANTHER" id="PTHR10694:SF129">
    <property type="entry name" value="LYSINE-SPECIFIC DEMETHYLASE 4B-RELATED"/>
    <property type="match status" value="1"/>
</dbReference>
<reference evidence="11" key="2">
    <citation type="submission" date="2025-05" db="UniProtKB">
        <authorList>
            <consortium name="EnsemblMetazoa"/>
        </authorList>
    </citation>
    <scope>IDENTIFICATION</scope>
    <source>
        <strain evidence="11">Foshan</strain>
    </source>
</reference>
<dbReference type="Pfam" id="PF00046">
    <property type="entry name" value="Homeodomain"/>
    <property type="match status" value="2"/>
</dbReference>
<dbReference type="PROSITE" id="PS51184">
    <property type="entry name" value="JMJC"/>
    <property type="match status" value="1"/>
</dbReference>
<feature type="domain" description="JmjN" evidence="9">
    <location>
        <begin position="6"/>
        <end position="48"/>
    </location>
</feature>
<dbReference type="RefSeq" id="XP_062716870.1">
    <property type="nucleotide sequence ID" value="XM_062860886.1"/>
</dbReference>
<feature type="region of interest" description="Disordered" evidence="7">
    <location>
        <begin position="422"/>
        <end position="592"/>
    </location>
</feature>
<dbReference type="InterPro" id="IPR003349">
    <property type="entry name" value="JmjN"/>
</dbReference>
<feature type="DNA-binding region" description="Homeobox" evidence="5">
    <location>
        <begin position="825"/>
        <end position="884"/>
    </location>
</feature>
<feature type="DNA-binding region" description="Homeobox" evidence="5">
    <location>
        <begin position="698"/>
        <end position="757"/>
    </location>
</feature>
<feature type="domain" description="Homeobox" evidence="8">
    <location>
        <begin position="696"/>
        <end position="756"/>
    </location>
</feature>
<feature type="compositionally biased region" description="Acidic residues" evidence="7">
    <location>
        <begin position="1201"/>
        <end position="1210"/>
    </location>
</feature>
<dbReference type="EnsemblMetazoa" id="AALFPA23_023240.R34574">
    <property type="protein sequence ID" value="AALFPA23_023240.P34574"/>
    <property type="gene ID" value="AALFPA23_023240"/>
</dbReference>
<feature type="compositionally biased region" description="Basic and acidic residues" evidence="7">
    <location>
        <begin position="1176"/>
        <end position="1199"/>
    </location>
</feature>
<evidence type="ECO:0000259" key="8">
    <source>
        <dbReference type="PROSITE" id="PS50071"/>
    </source>
</evidence>
<feature type="region of interest" description="Disordered" evidence="7">
    <location>
        <begin position="1037"/>
        <end position="1517"/>
    </location>
</feature>
<evidence type="ECO:0000256" key="6">
    <source>
        <dbReference type="RuleBase" id="RU000682"/>
    </source>
</evidence>
<evidence type="ECO:0000259" key="10">
    <source>
        <dbReference type="PROSITE" id="PS51184"/>
    </source>
</evidence>
<evidence type="ECO:0000259" key="9">
    <source>
        <dbReference type="PROSITE" id="PS51183"/>
    </source>
</evidence>
<organism evidence="11 12">
    <name type="scientific">Aedes albopictus</name>
    <name type="common">Asian tiger mosquito</name>
    <name type="synonym">Stegomyia albopicta</name>
    <dbReference type="NCBI Taxonomy" id="7160"/>
    <lineage>
        <taxon>Eukaryota</taxon>
        <taxon>Metazoa</taxon>
        <taxon>Ecdysozoa</taxon>
        <taxon>Arthropoda</taxon>
        <taxon>Hexapoda</taxon>
        <taxon>Insecta</taxon>
        <taxon>Pterygota</taxon>
        <taxon>Neoptera</taxon>
        <taxon>Endopterygota</taxon>
        <taxon>Diptera</taxon>
        <taxon>Nematocera</taxon>
        <taxon>Culicoidea</taxon>
        <taxon>Culicidae</taxon>
        <taxon>Culicinae</taxon>
        <taxon>Aedini</taxon>
        <taxon>Aedes</taxon>
        <taxon>Stegomyia</taxon>
    </lineage>
</organism>
<dbReference type="SUPFAM" id="SSF46689">
    <property type="entry name" value="Homeodomain-like"/>
    <property type="match status" value="2"/>
</dbReference>
<name>A0ABM2A086_AEDAL</name>
<dbReference type="InterPro" id="IPR009057">
    <property type="entry name" value="Homeodomain-like_sf"/>
</dbReference>
<evidence type="ECO:0000313" key="11">
    <source>
        <dbReference type="EnsemblMetazoa" id="AALFPA23_023240.P34572"/>
    </source>
</evidence>
<dbReference type="EnsemblMetazoa" id="AALFPA23_023240.R34572">
    <property type="protein sequence ID" value="AALFPA23_023240.P34572"/>
    <property type="gene ID" value="AALFPA23_023240"/>
</dbReference>
<dbReference type="Pfam" id="PF02373">
    <property type="entry name" value="JmjC"/>
    <property type="match status" value="1"/>
</dbReference>
<feature type="compositionally biased region" description="Polar residues" evidence="7">
    <location>
        <begin position="1395"/>
        <end position="1408"/>
    </location>
</feature>
<dbReference type="Gene3D" id="2.60.120.650">
    <property type="entry name" value="Cupin"/>
    <property type="match status" value="1"/>
</dbReference>
<sequence length="1517" mass="171331">MGEVKIQVFRPTWEEFKDFPKYIEYIESQGAHRAGLAKIIPPPEWKPRKNGYDLDGLNITIPAPICQVVAGKQGLYQQINIQKGSLTVKQFSELANTERYATPKHFDFEDLERKYWKNITYVAPIYGADVCGSITDDDCNIWNINRLGTILDYVNQDYGISIDGVNTAYLYFGMWKTTFAWHTEDMDLYSINYLHFGAPKTWYAVPPEHGRKLEKLANSCFPASFQTCAAYLRHKMTLISPQILKQHNIPFDKITQEENEIMITFPFGYHAGFNHGFNCAESTNFALPRWIEYGKRATQCYCSSDMVKISMDTFVKRFQPDKYEAWMNGTDFGPHPEDPSHIVGPPPRVIDCDKDEGIESFTEEGEITPMKKACNIATTNIRKMSFKEKNPDLDLNDIQNNPHIPDDVKMVLSGALVADDADDDVEEVSPGKSDAGSDSFKSSSYDPFGSEDDDDDEFSTKGRKRKKKKAGSDYDDDWYSSQGRSRRVSSPRKRLSREQQAAKVEREKQRMDRRAKLEEKRKRREEEKKVRDEERERERSQRMEKKERERLEKKEQRERNVSDSKKKVMDRIKDRMNNGIRSPKKSINGASPAMKKLIKELPPQLKMLEPHKKFEGSDETYQQIKKEPLELDIKSESFDFNGGLMKIKSEPEDEYDMELEPGEIKLEPNGEFPVKIKSEPVEKRKLTMEELMAQRSRFRRKRTPYNRQQLVELEKHFAVHQFVNYKQRVKIANILELTERQVKVWFQNRRAKDKRIEAGLTSPWSQSRWTIGGGNMTPPIMRSKSTEKAKKPPASSIEYGEIKRENDCGDGDVVIVEKHNRTDKIRQKRTNFTTEQLEILEKEFTDKKYLNFLERCQLALELKLTEQQVQVWFQNRRSRWKKVSPDNDGPENSRYVSLRGSYGNENQSHTPVKIKDEPAWEENDEPLDYSGLQPISNTTSPVFYQMKSDPDQLIDQPVIEKSELSMISDAIRALSGTDEDLHRQENVYNNTVPGAGAVKLEPTSPVDKSPEYISFYSNTTHDVDPDIMDLSISTRVAAQTNHQSSSPNSGGDVSDDIKIEENSIDGGNADKKEESTMNVQKPNSAECESLPRLDESKQAEVQEQHNSVDSSPDTSSVVAIKIEKDLADVSKEETPMDTTDSKIPTTEPDTDEPNQPEEKHRSLDSSPDSSSAIAIKIEDDSADVSKETLMDTTESKIQPEEPLDTEENCTEESNKKPEELEAVPIKVEKDLTDDVSVDESKKTVVNPDAVDEASVGESNKAVDNSEPELAEPMDVDSEPRNDIEGTEKLPSSPQNSATTNEGCQDANDSVPSSVKLEADSSIESKTSVESAPSNVETDTAKASEDSLDEKLDVETETVGIKQETTDGASASDESILSTNDLNNANVQAESKDSSTVESESPSVDNAESVSVPETKDDSKLESSDTKQKPDDDGSKTPQDVALSETKESETTTEESQPVAAVGDDSKEDKTDVAVAKPDDNTVTNQDEEPLKTESTDDAYPALPVPVEEPSIKCNGSD</sequence>
<evidence type="ECO:0000256" key="1">
    <source>
        <dbReference type="ARBA" id="ARBA00004123"/>
    </source>
</evidence>
<dbReference type="Pfam" id="PF02375">
    <property type="entry name" value="JmjN"/>
    <property type="match status" value="1"/>
</dbReference>
<dbReference type="Proteomes" id="UP000069940">
    <property type="component" value="Unassembled WGS sequence"/>
</dbReference>
<feature type="compositionally biased region" description="Polar residues" evidence="7">
    <location>
        <begin position="1289"/>
        <end position="1312"/>
    </location>
</feature>
<dbReference type="RefSeq" id="XP_029712800.2">
    <property type="nucleotide sequence ID" value="XM_029856940.2"/>
</dbReference>
<dbReference type="Gene3D" id="1.10.10.60">
    <property type="entry name" value="Homeodomain-like"/>
    <property type="match status" value="2"/>
</dbReference>
<evidence type="ECO:0000256" key="4">
    <source>
        <dbReference type="ARBA" id="ARBA00023242"/>
    </source>
</evidence>
<feature type="compositionally biased region" description="Low complexity" evidence="7">
    <location>
        <begin position="431"/>
        <end position="444"/>
    </location>
</feature>
<dbReference type="InterPro" id="IPR017970">
    <property type="entry name" value="Homeobox_CS"/>
</dbReference>
<feature type="compositionally biased region" description="Basic and acidic residues" evidence="7">
    <location>
        <begin position="1089"/>
        <end position="1103"/>
    </location>
</feature>
<dbReference type="InterPro" id="IPR001356">
    <property type="entry name" value="HD"/>
</dbReference>
<feature type="compositionally biased region" description="Basic residues" evidence="7">
    <location>
        <begin position="484"/>
        <end position="495"/>
    </location>
</feature>
<dbReference type="GeneID" id="115253807"/>
<keyword evidence="2 5" id="KW-0238">DNA-binding</keyword>
<evidence type="ECO:0000313" key="12">
    <source>
        <dbReference type="Proteomes" id="UP000069940"/>
    </source>
</evidence>
<evidence type="ECO:0000256" key="5">
    <source>
        <dbReference type="PROSITE-ProRule" id="PRU00108"/>
    </source>
</evidence>
<dbReference type="EnsemblMetazoa" id="AALFPA23_023240.R34573">
    <property type="protein sequence ID" value="AALFPA23_023240.P34573"/>
    <property type="gene ID" value="AALFPA23_023240"/>
</dbReference>
<feature type="compositionally biased region" description="Basic and acidic residues" evidence="7">
    <location>
        <begin position="1226"/>
        <end position="1242"/>
    </location>
</feature>
<feature type="compositionally biased region" description="Polar residues" evidence="7">
    <location>
        <begin position="1365"/>
        <end position="1388"/>
    </location>
</feature>
<feature type="compositionally biased region" description="Acidic residues" evidence="7">
    <location>
        <begin position="1265"/>
        <end position="1276"/>
    </location>
</feature>
<keyword evidence="12" id="KW-1185">Reference proteome</keyword>
<feature type="compositionally biased region" description="Basic and acidic residues" evidence="7">
    <location>
        <begin position="1413"/>
        <end position="1434"/>
    </location>
</feature>
<dbReference type="PROSITE" id="PS00027">
    <property type="entry name" value="HOMEOBOX_1"/>
    <property type="match status" value="2"/>
</dbReference>
<feature type="compositionally biased region" description="Basic and acidic residues" evidence="7">
    <location>
        <begin position="1277"/>
        <end position="1287"/>
    </location>
</feature>
<feature type="compositionally biased region" description="Basic and acidic residues" evidence="7">
    <location>
        <begin position="503"/>
        <end position="576"/>
    </location>
</feature>
<dbReference type="SUPFAM" id="SSF51197">
    <property type="entry name" value="Clavaminate synthase-like"/>
    <property type="match status" value="1"/>
</dbReference>